<feature type="domain" description="SLH" evidence="3">
    <location>
        <begin position="2"/>
        <end position="65"/>
    </location>
</feature>
<organism evidence="4 5">
    <name type="scientific">Agathobaculum faecis</name>
    <dbReference type="NCBI Taxonomy" id="2763013"/>
    <lineage>
        <taxon>Bacteria</taxon>
        <taxon>Bacillati</taxon>
        <taxon>Bacillota</taxon>
        <taxon>Clostridia</taxon>
        <taxon>Eubacteriales</taxon>
        <taxon>Butyricicoccaceae</taxon>
        <taxon>Agathobaculum</taxon>
    </lineage>
</organism>
<name>A0A923LWP7_9FIRM</name>
<dbReference type="PANTHER" id="PTHR43308">
    <property type="entry name" value="OUTER MEMBRANE PROTEIN ALPHA-RELATED"/>
    <property type="match status" value="1"/>
</dbReference>
<comment type="caution">
    <text evidence="4">The sequence shown here is derived from an EMBL/GenBank/DDBJ whole genome shotgun (WGS) entry which is preliminary data.</text>
</comment>
<evidence type="ECO:0000313" key="4">
    <source>
        <dbReference type="EMBL" id="MBC5726788.1"/>
    </source>
</evidence>
<keyword evidence="5" id="KW-1185">Reference proteome</keyword>
<dbReference type="PANTHER" id="PTHR43308:SF5">
    <property type="entry name" value="S-LAYER PROTEIN _ PEPTIDOGLYCAN ENDO-BETA-N-ACETYLGLUCOSAMINIDASE"/>
    <property type="match status" value="1"/>
</dbReference>
<reference evidence="4" key="1">
    <citation type="submission" date="2020-08" db="EMBL/GenBank/DDBJ databases">
        <title>Genome public.</title>
        <authorList>
            <person name="Liu C."/>
            <person name="Sun Q."/>
        </authorList>
    </citation>
    <scope>NUCLEOTIDE SEQUENCE</scope>
    <source>
        <strain evidence="4">NSJ-28</strain>
    </source>
</reference>
<dbReference type="RefSeq" id="WP_186950482.1">
    <property type="nucleotide sequence ID" value="NZ_JACOPL010000030.1"/>
</dbReference>
<evidence type="ECO:0000256" key="1">
    <source>
        <dbReference type="ARBA" id="ARBA00022737"/>
    </source>
</evidence>
<dbReference type="InterPro" id="IPR001119">
    <property type="entry name" value="SLH_dom"/>
</dbReference>
<evidence type="ECO:0000313" key="5">
    <source>
        <dbReference type="Proteomes" id="UP000606499"/>
    </source>
</evidence>
<dbReference type="EMBL" id="JACOPL010000030">
    <property type="protein sequence ID" value="MBC5726788.1"/>
    <property type="molecule type" value="Genomic_DNA"/>
</dbReference>
<feature type="domain" description="SLH" evidence="3">
    <location>
        <begin position="66"/>
        <end position="129"/>
    </location>
</feature>
<dbReference type="PROSITE" id="PS51272">
    <property type="entry name" value="SLH"/>
    <property type="match status" value="2"/>
</dbReference>
<accession>A0A923LWP7</accession>
<feature type="region of interest" description="Disordered" evidence="2">
    <location>
        <begin position="850"/>
        <end position="870"/>
    </location>
</feature>
<protein>
    <submittedName>
        <fullName evidence="4">S-layer homology domain-containing protein</fullName>
    </submittedName>
</protein>
<sequence>MFAGAAFTDEADIQAKDAVNMLTALGVIEGDPDGSFRPDATVTRAEMAKMIFVVRNNSIDDSAYENNSSKLTDINSHWAKGYIKFCESQGIIAGYGDNTFKPDATVTGVEAAKMLLVLAGYDADKAGLVGHNWSTNTLRYAGSAGLLDDVNSGLEQGLPRQYAAQMIANTLDTNRVKWSTDSDSFDDILNGGVKETVGSAYMGLSYDYGTLTSIETDSLTIKIDADYDSDNYHNSDRNYSNGDLVNFTKVSEDYTSLLGQKVKVMFKDGKTNNVLGVYAVSDNTVYNTLMKNVELDGQKLKFEGSSYSVDSTKSIDLTFVGIDGVETDTVAYTYFDKDAAANEHDTNGNTSLAEVTFVDSDGNNKIDTAIVFEKIGGEVTNVASDKITFAGKSYKFADEIIDEELEADDYAVMSYSMYEDCKEIVKADIVTDELEGSKNKTSDNGNYSQYEIAGTWYNIDTTDSDTGYENVSVGDTVKAYVANGVILNVDTDDGTGAIPTNVAVVVGNGSGSTTLYGDQVKLRYFDGTLKTVTIDSDNSIAGNDTQLGRAYKVSGSDSATKLEELKNQKYNGYLALVYGSEDAKNVALGSNNTIAGKRVADDAVIVVWDENGSSKTITGKQFNNLTSSADLVTTKGAGAVFTKDYNGLDRVRLASVEVKSGSTIGDISGTSNDNYGYITADAVERSNGDVTYTLWNGSENLTVKEENGTASDRAKGTVIGYGSIDADGYIQDVDDTYGLLKSVSNTTPSQSNLAVGANKASTTRSISVGDNQLNVTADTKVLVIDSSEDDDAIGQEYIYGTTTLRKADKDVNDDYMNNVAYILDEAVVDGEADLELLIIDNTGKFDWIDDGSDDGDDDDEDNTSTSAGVTVTKDMAGDAMTYGQTSDTETLSANVEGLKGYYAEVSIVDSSKADASSKFTTSVVVDGSGSQVTTNDVATINVTITNDKSADAGKYTMTLKIGSKTVVRDFTVAKAKISTLTPDSVTAPTSSALTSSPVAPSITFTDSTYGALVTATADPANWVETDVAGADGTWEATDEATATYTLAITSPNYEFDSTVTVTTTNMNSPKSATISGNTLTIVYTLAS</sequence>
<dbReference type="Pfam" id="PF00395">
    <property type="entry name" value="SLH"/>
    <property type="match status" value="2"/>
</dbReference>
<evidence type="ECO:0000256" key="2">
    <source>
        <dbReference type="SAM" id="MobiDB-lite"/>
    </source>
</evidence>
<proteinExistence type="predicted"/>
<dbReference type="InterPro" id="IPR051465">
    <property type="entry name" value="Cell_Envelope_Struct_Comp"/>
</dbReference>
<dbReference type="AlphaFoldDB" id="A0A923LWP7"/>
<gene>
    <name evidence="4" type="ORF">H8S45_15165</name>
</gene>
<dbReference type="Proteomes" id="UP000606499">
    <property type="component" value="Unassembled WGS sequence"/>
</dbReference>
<evidence type="ECO:0000259" key="3">
    <source>
        <dbReference type="PROSITE" id="PS51272"/>
    </source>
</evidence>
<feature type="compositionally biased region" description="Acidic residues" evidence="2">
    <location>
        <begin position="850"/>
        <end position="862"/>
    </location>
</feature>
<keyword evidence="1" id="KW-0677">Repeat</keyword>